<organism evidence="12 13">
    <name type="scientific">Nannocystis exedens</name>
    <dbReference type="NCBI Taxonomy" id="54"/>
    <lineage>
        <taxon>Bacteria</taxon>
        <taxon>Pseudomonadati</taxon>
        <taxon>Myxococcota</taxon>
        <taxon>Polyangia</taxon>
        <taxon>Nannocystales</taxon>
        <taxon>Nannocystaceae</taxon>
        <taxon>Nannocystis</taxon>
    </lineage>
</organism>
<keyword evidence="13" id="KW-1185">Reference proteome</keyword>
<dbReference type="InterPro" id="IPR024080">
    <property type="entry name" value="Neurolysin/TOP_N"/>
</dbReference>
<dbReference type="EMBL" id="FOMX01000008">
    <property type="protein sequence ID" value="SFE09880.1"/>
    <property type="molecule type" value="Genomic_DNA"/>
</dbReference>
<dbReference type="GO" id="GO:0006508">
    <property type="term" value="P:proteolysis"/>
    <property type="evidence" value="ECO:0007669"/>
    <property type="project" value="UniProtKB-KW"/>
</dbReference>
<evidence type="ECO:0000256" key="8">
    <source>
        <dbReference type="ARBA" id="ARBA00026100"/>
    </source>
</evidence>
<evidence type="ECO:0000256" key="4">
    <source>
        <dbReference type="ARBA" id="ARBA00022801"/>
    </source>
</evidence>
<keyword evidence="3 9" id="KW-0479">Metal-binding</keyword>
<evidence type="ECO:0000256" key="7">
    <source>
        <dbReference type="ARBA" id="ARBA00024603"/>
    </source>
</evidence>
<evidence type="ECO:0000256" key="1">
    <source>
        <dbReference type="ARBA" id="ARBA00006040"/>
    </source>
</evidence>
<dbReference type="InterPro" id="IPR034005">
    <property type="entry name" value="M3A_DCP"/>
</dbReference>
<dbReference type="Pfam" id="PF01432">
    <property type="entry name" value="Peptidase_M3"/>
    <property type="match status" value="1"/>
</dbReference>
<dbReference type="AlphaFoldDB" id="A0A1I1XWJ7"/>
<name>A0A1I1XWJ7_9BACT</name>
<dbReference type="InterPro" id="IPR024079">
    <property type="entry name" value="MetalloPept_cat_dom_sf"/>
</dbReference>
<dbReference type="Gene3D" id="1.10.1370.10">
    <property type="entry name" value="Neurolysin, domain 3"/>
    <property type="match status" value="1"/>
</dbReference>
<keyword evidence="4 9" id="KW-0378">Hydrolase</keyword>
<dbReference type="Gene3D" id="1.20.1050.40">
    <property type="entry name" value="Endopeptidase. Chain P, domain 1"/>
    <property type="match status" value="1"/>
</dbReference>
<dbReference type="InterPro" id="IPR045666">
    <property type="entry name" value="OpdA_N"/>
</dbReference>
<proteinExistence type="inferred from homology"/>
<dbReference type="GO" id="GO:0005829">
    <property type="term" value="C:cytosol"/>
    <property type="evidence" value="ECO:0007669"/>
    <property type="project" value="UniProtKB-ARBA"/>
</dbReference>
<evidence type="ECO:0000259" key="11">
    <source>
        <dbReference type="Pfam" id="PF19310"/>
    </source>
</evidence>
<dbReference type="Pfam" id="PF19310">
    <property type="entry name" value="TOP_N"/>
    <property type="match status" value="1"/>
</dbReference>
<evidence type="ECO:0000256" key="5">
    <source>
        <dbReference type="ARBA" id="ARBA00022833"/>
    </source>
</evidence>
<dbReference type="GO" id="GO:0046872">
    <property type="term" value="F:metal ion binding"/>
    <property type="evidence" value="ECO:0007669"/>
    <property type="project" value="UniProtKB-UniRule"/>
</dbReference>
<dbReference type="Gene3D" id="3.40.390.10">
    <property type="entry name" value="Collagenase (Catalytic Domain)"/>
    <property type="match status" value="1"/>
</dbReference>
<sequence length="681" mass="75842">MTANPLLRVQFRVPFDQIRPEHVEPAIAELLADARTDIQAIVDAPGPRTFDNTLGALEAATERLEFAMTVVGHLESVATTPELRAAHNAVQGPVAEFFAQIPLDAGLWRALQEFSRTPEAAALTGARKRLLERTLDDFRRQGAELDPAGKARLAELSAELAQITTQFSEHVLDATNAYELWITDPADLAGLPQSAIDAARASAEAKGRPSAWRFTLQQPSFIPFVTYADSPELREQIWRAANICAEDGPYDNRELLRKILLLRREQAELLGFRDFADFVLKPRMARDGASARAFVDGLAARTEAAFAAEARDLHAFRRRLEGPDAPEPAPWDLAYYAEKQRRALYDFDDEALRPYFPVESVLKGLFDLVGDLYGVRVEPVDGFETWHPDVRTYAVRDGDALLGVFYADLFPREQKRSGAWMNALVTGRPDGRGGFGPHLGLICGNLTPPIGDRPALLTHDEVETIFHEFGHLLHHLLTRVELRSLAGTNVAWDFVELPSQIMENWCWERAALDRFARHVDTGAPIPDDLVKRMLSARNFRAASAMMRQLSFATVDLELHRGALPATPAEILARAREIMARFTPAPLPDDYAMVCRFGHLFSSPVAYAAGYYSYKWAEVLDADAFTRFQREGLFSRDVGLAFRRAILERGDSDDPAALFRAFMGRDPDPEALLRRAGLAAAA</sequence>
<evidence type="ECO:0000313" key="12">
    <source>
        <dbReference type="EMBL" id="SFE09880.1"/>
    </source>
</evidence>
<gene>
    <name evidence="12" type="ORF">SAMN02745121_03024</name>
</gene>
<dbReference type="RefSeq" id="WP_245913835.1">
    <property type="nucleotide sequence ID" value="NZ_FOMX01000008.1"/>
</dbReference>
<evidence type="ECO:0000259" key="10">
    <source>
        <dbReference type="Pfam" id="PF01432"/>
    </source>
</evidence>
<evidence type="ECO:0000256" key="2">
    <source>
        <dbReference type="ARBA" id="ARBA00022670"/>
    </source>
</evidence>
<evidence type="ECO:0000313" key="13">
    <source>
        <dbReference type="Proteomes" id="UP000199400"/>
    </source>
</evidence>
<dbReference type="PANTHER" id="PTHR43660:SF1">
    <property type="entry name" value="DIPEPTIDYL CARBOXYPEPTIDASE"/>
    <property type="match status" value="1"/>
</dbReference>
<feature type="domain" description="Peptidase M3A/M3B catalytic" evidence="10">
    <location>
        <begin position="225"/>
        <end position="676"/>
    </location>
</feature>
<dbReference type="CDD" id="cd06456">
    <property type="entry name" value="M3A_DCP"/>
    <property type="match status" value="1"/>
</dbReference>
<evidence type="ECO:0000256" key="6">
    <source>
        <dbReference type="ARBA" id="ARBA00023049"/>
    </source>
</evidence>
<evidence type="ECO:0000256" key="9">
    <source>
        <dbReference type="RuleBase" id="RU003435"/>
    </source>
</evidence>
<keyword evidence="6 9" id="KW-0482">Metalloprotease</keyword>
<dbReference type="InterPro" id="IPR024077">
    <property type="entry name" value="Neurolysin/TOP_dom2"/>
</dbReference>
<keyword evidence="5 9" id="KW-0862">Zinc</keyword>
<dbReference type="InterPro" id="IPR045090">
    <property type="entry name" value="Pept_M3A_M3B"/>
</dbReference>
<dbReference type="Proteomes" id="UP000199400">
    <property type="component" value="Unassembled WGS sequence"/>
</dbReference>
<dbReference type="GO" id="GO:0004222">
    <property type="term" value="F:metalloendopeptidase activity"/>
    <property type="evidence" value="ECO:0007669"/>
    <property type="project" value="UniProtKB-EC"/>
</dbReference>
<protein>
    <recommendedName>
        <fullName evidence="8">oligopeptidase A</fullName>
        <ecNumber evidence="8">3.4.24.70</ecNumber>
    </recommendedName>
</protein>
<reference evidence="13" key="1">
    <citation type="submission" date="2016-10" db="EMBL/GenBank/DDBJ databases">
        <authorList>
            <person name="Varghese N."/>
            <person name="Submissions S."/>
        </authorList>
    </citation>
    <scope>NUCLEOTIDE SEQUENCE [LARGE SCALE GENOMIC DNA]</scope>
    <source>
        <strain evidence="13">ATCC 25963</strain>
    </source>
</reference>
<accession>A0A1I1XWJ7</accession>
<dbReference type="PANTHER" id="PTHR43660">
    <property type="entry name" value="DIPEPTIDYL CARBOXYPEPTIDASE"/>
    <property type="match status" value="1"/>
</dbReference>
<comment type="cofactor">
    <cofactor evidence="9">
        <name>Zn(2+)</name>
        <dbReference type="ChEBI" id="CHEBI:29105"/>
    </cofactor>
    <text evidence="9">Binds 1 zinc ion.</text>
</comment>
<dbReference type="InterPro" id="IPR001567">
    <property type="entry name" value="Pept_M3A_M3B_dom"/>
</dbReference>
<dbReference type="STRING" id="54.SAMN02745121_03024"/>
<dbReference type="EC" id="3.4.24.70" evidence="8"/>
<dbReference type="FunFam" id="3.40.390.10:FF:000009">
    <property type="entry name" value="Oligopeptidase A"/>
    <property type="match status" value="1"/>
</dbReference>
<keyword evidence="2 9" id="KW-0645">Protease</keyword>
<comment type="similarity">
    <text evidence="1 9">Belongs to the peptidase M3 family.</text>
</comment>
<comment type="catalytic activity">
    <reaction evidence="7">
        <text>Hydrolysis of oligopeptides, with broad specificity. Gly or Ala commonly occur as P1 or P1' residues, but more distant residues are also important, as is shown by the fact that Z-Gly-Pro-Gly-|-Gly-Pro-Ala is cleaved, but not Z-(Gly)(5).</text>
        <dbReference type="EC" id="3.4.24.70"/>
    </reaction>
</comment>
<evidence type="ECO:0000256" key="3">
    <source>
        <dbReference type="ARBA" id="ARBA00022723"/>
    </source>
</evidence>
<feature type="domain" description="Oligopeptidase A N-terminal" evidence="11">
    <location>
        <begin position="28"/>
        <end position="146"/>
    </location>
</feature>
<dbReference type="SUPFAM" id="SSF55486">
    <property type="entry name" value="Metalloproteases ('zincins'), catalytic domain"/>
    <property type="match status" value="1"/>
</dbReference>